<protein>
    <submittedName>
        <fullName evidence="2">Uncharacterized protein</fullName>
    </submittedName>
</protein>
<reference evidence="2" key="1">
    <citation type="submission" date="2022-11" db="UniProtKB">
        <authorList>
            <consortium name="WormBaseParasite"/>
        </authorList>
    </citation>
    <scope>IDENTIFICATION</scope>
</reference>
<name>A0AC34FI38_9BILA</name>
<organism evidence="1 2">
    <name type="scientific">Panagrolaimus sp. ES5</name>
    <dbReference type="NCBI Taxonomy" id="591445"/>
    <lineage>
        <taxon>Eukaryota</taxon>
        <taxon>Metazoa</taxon>
        <taxon>Ecdysozoa</taxon>
        <taxon>Nematoda</taxon>
        <taxon>Chromadorea</taxon>
        <taxon>Rhabditida</taxon>
        <taxon>Tylenchina</taxon>
        <taxon>Panagrolaimomorpha</taxon>
        <taxon>Panagrolaimoidea</taxon>
        <taxon>Panagrolaimidae</taxon>
        <taxon>Panagrolaimus</taxon>
    </lineage>
</organism>
<accession>A0AC34FI38</accession>
<evidence type="ECO:0000313" key="2">
    <source>
        <dbReference type="WBParaSite" id="ES5_v2.g16836.t1"/>
    </source>
</evidence>
<evidence type="ECO:0000313" key="1">
    <source>
        <dbReference type="Proteomes" id="UP000887579"/>
    </source>
</evidence>
<proteinExistence type="predicted"/>
<dbReference type="Proteomes" id="UP000887579">
    <property type="component" value="Unplaced"/>
</dbReference>
<sequence length="170" mass="19756">MLFANIICVSVLFLANAAAKHRFIKLGCVKLYGKTYVTSLKTLLDAQKQCVKWDFCDGVRKMADNKFWFITNVRGFEVTGWNDDYILDYTNNTRFPRAPDNVDTYILFATYRNQTCPDDFEIVGDKCRYALNEKTCKQFAYFMEPSYQPAPETGLGCNILKMEDIIKKWQ</sequence>
<dbReference type="WBParaSite" id="ES5_v2.g16836.t1">
    <property type="protein sequence ID" value="ES5_v2.g16836.t1"/>
    <property type="gene ID" value="ES5_v2.g16836"/>
</dbReference>